<evidence type="ECO:0000313" key="3">
    <source>
        <dbReference type="Proteomes" id="UP000799772"/>
    </source>
</evidence>
<feature type="chain" id="PRO_5040487163" evidence="1">
    <location>
        <begin position="19"/>
        <end position="141"/>
    </location>
</feature>
<evidence type="ECO:0000256" key="1">
    <source>
        <dbReference type="SAM" id="SignalP"/>
    </source>
</evidence>
<keyword evidence="1" id="KW-0732">Signal</keyword>
<name>A0A9P4ILQ0_9PEZI</name>
<dbReference type="Proteomes" id="UP000799772">
    <property type="component" value="Unassembled WGS sequence"/>
</dbReference>
<accession>A0A9P4ILQ0</accession>
<organism evidence="2 3">
    <name type="scientific">Rhizodiscina lignyota</name>
    <dbReference type="NCBI Taxonomy" id="1504668"/>
    <lineage>
        <taxon>Eukaryota</taxon>
        <taxon>Fungi</taxon>
        <taxon>Dikarya</taxon>
        <taxon>Ascomycota</taxon>
        <taxon>Pezizomycotina</taxon>
        <taxon>Dothideomycetes</taxon>
        <taxon>Pleosporomycetidae</taxon>
        <taxon>Aulographales</taxon>
        <taxon>Rhizodiscinaceae</taxon>
        <taxon>Rhizodiscina</taxon>
    </lineage>
</organism>
<comment type="caution">
    <text evidence="2">The sequence shown here is derived from an EMBL/GenBank/DDBJ whole genome shotgun (WGS) entry which is preliminary data.</text>
</comment>
<protein>
    <submittedName>
        <fullName evidence="2">Uncharacterized protein</fullName>
    </submittedName>
</protein>
<dbReference type="OrthoDB" id="3942732at2759"/>
<feature type="signal peptide" evidence="1">
    <location>
        <begin position="1"/>
        <end position="18"/>
    </location>
</feature>
<keyword evidence="3" id="KW-1185">Reference proteome</keyword>
<dbReference type="AlphaFoldDB" id="A0A9P4ILQ0"/>
<reference evidence="2" key="1">
    <citation type="journal article" date="2020" name="Stud. Mycol.">
        <title>101 Dothideomycetes genomes: a test case for predicting lifestyles and emergence of pathogens.</title>
        <authorList>
            <person name="Haridas S."/>
            <person name="Albert R."/>
            <person name="Binder M."/>
            <person name="Bloem J."/>
            <person name="Labutti K."/>
            <person name="Salamov A."/>
            <person name="Andreopoulos B."/>
            <person name="Baker S."/>
            <person name="Barry K."/>
            <person name="Bills G."/>
            <person name="Bluhm B."/>
            <person name="Cannon C."/>
            <person name="Castanera R."/>
            <person name="Culley D."/>
            <person name="Daum C."/>
            <person name="Ezra D."/>
            <person name="Gonzalez J."/>
            <person name="Henrissat B."/>
            <person name="Kuo A."/>
            <person name="Liang C."/>
            <person name="Lipzen A."/>
            <person name="Lutzoni F."/>
            <person name="Magnuson J."/>
            <person name="Mondo S."/>
            <person name="Nolan M."/>
            <person name="Ohm R."/>
            <person name="Pangilinan J."/>
            <person name="Park H.-J."/>
            <person name="Ramirez L."/>
            <person name="Alfaro M."/>
            <person name="Sun H."/>
            <person name="Tritt A."/>
            <person name="Yoshinaga Y."/>
            <person name="Zwiers L.-H."/>
            <person name="Turgeon B."/>
            <person name="Goodwin S."/>
            <person name="Spatafora J."/>
            <person name="Crous P."/>
            <person name="Grigoriev I."/>
        </authorList>
    </citation>
    <scope>NUCLEOTIDE SEQUENCE</scope>
    <source>
        <strain evidence="2">CBS 133067</strain>
    </source>
</reference>
<sequence>MRFSAITAAALFGASALAAPAPNAAIQKEIQTLEITIVNVLNDIVQLNKAGLHKDYSTGTSEFGQIISQVSGPQPCSPFVPGKPTTAAGAVSYLQKAQSGLQELSLDLMDPSKSAKKGDFHADVCGAWGFYAGVQTFVNKQ</sequence>
<evidence type="ECO:0000313" key="2">
    <source>
        <dbReference type="EMBL" id="KAF2102243.1"/>
    </source>
</evidence>
<dbReference type="EMBL" id="ML978123">
    <property type="protein sequence ID" value="KAF2102243.1"/>
    <property type="molecule type" value="Genomic_DNA"/>
</dbReference>
<proteinExistence type="predicted"/>
<gene>
    <name evidence="2" type="ORF">NA57DRAFT_73674</name>
</gene>